<keyword evidence="3 6" id="KW-0732">Signal</keyword>
<dbReference type="SUPFAM" id="SSF48452">
    <property type="entry name" value="TPR-like"/>
    <property type="match status" value="1"/>
</dbReference>
<dbReference type="AlphaFoldDB" id="A0A6G1ZC80"/>
<reference evidence="9" key="1">
    <citation type="journal article" date="2019" name="Nat. Med.">
        <title>A library of human gut bacterial isolates paired with longitudinal multiomics data enables mechanistic microbiome research.</title>
        <authorList>
            <person name="Poyet M."/>
            <person name="Groussin M."/>
            <person name="Gibbons S.M."/>
            <person name="Avila-Pacheco J."/>
            <person name="Jiang X."/>
            <person name="Kearney S.M."/>
            <person name="Perrotta A.R."/>
            <person name="Berdy B."/>
            <person name="Zhao S."/>
            <person name="Lieberman T.D."/>
            <person name="Swanson P.K."/>
            <person name="Smith M."/>
            <person name="Roesemann S."/>
            <person name="Alexander J.E."/>
            <person name="Rich S.A."/>
            <person name="Livny J."/>
            <person name="Vlamakis H."/>
            <person name="Clish C."/>
            <person name="Bullock K."/>
            <person name="Deik A."/>
            <person name="Scott J."/>
            <person name="Pierce K.A."/>
            <person name="Xavier R.J."/>
            <person name="Alm E.J."/>
        </authorList>
    </citation>
    <scope>NUCLEOTIDE SEQUENCE</scope>
    <source>
        <strain evidence="9">BIOML-A4</strain>
    </source>
</reference>
<dbReference type="PROSITE" id="PS51257">
    <property type="entry name" value="PROKAR_LIPOPROTEIN"/>
    <property type="match status" value="1"/>
</dbReference>
<proteinExistence type="inferred from homology"/>
<keyword evidence="5" id="KW-0998">Cell outer membrane</keyword>
<dbReference type="GO" id="GO:0009279">
    <property type="term" value="C:cell outer membrane"/>
    <property type="evidence" value="ECO:0007669"/>
    <property type="project" value="UniProtKB-SubCell"/>
</dbReference>
<dbReference type="Pfam" id="PF14322">
    <property type="entry name" value="SusD-like_3"/>
    <property type="match status" value="1"/>
</dbReference>
<evidence type="ECO:0000256" key="6">
    <source>
        <dbReference type="SAM" id="SignalP"/>
    </source>
</evidence>
<evidence type="ECO:0000256" key="2">
    <source>
        <dbReference type="ARBA" id="ARBA00006275"/>
    </source>
</evidence>
<feature type="signal peptide" evidence="6">
    <location>
        <begin position="1"/>
        <end position="19"/>
    </location>
</feature>
<dbReference type="Gene3D" id="1.25.40.390">
    <property type="match status" value="1"/>
</dbReference>
<comment type="caution">
    <text evidence="9">The sequence shown here is derived from an EMBL/GenBank/DDBJ whole genome shotgun (WGS) entry which is preliminary data.</text>
</comment>
<comment type="subcellular location">
    <subcellularLocation>
        <location evidence="1">Cell outer membrane</location>
    </subcellularLocation>
</comment>
<protein>
    <submittedName>
        <fullName evidence="9">RagB/SusD family nutrient uptake outer membrane protein</fullName>
    </submittedName>
</protein>
<dbReference type="InterPro" id="IPR011990">
    <property type="entry name" value="TPR-like_helical_dom_sf"/>
</dbReference>
<accession>A0A6G1ZC80</accession>
<evidence type="ECO:0000259" key="8">
    <source>
        <dbReference type="Pfam" id="PF14322"/>
    </source>
</evidence>
<comment type="similarity">
    <text evidence="2">Belongs to the SusD family.</text>
</comment>
<name>A0A6G1ZC80_9BACT</name>
<organism evidence="9">
    <name type="scientific">Parabacteroides goldsteinii</name>
    <dbReference type="NCBI Taxonomy" id="328812"/>
    <lineage>
        <taxon>Bacteria</taxon>
        <taxon>Pseudomonadati</taxon>
        <taxon>Bacteroidota</taxon>
        <taxon>Bacteroidia</taxon>
        <taxon>Bacteroidales</taxon>
        <taxon>Tannerellaceae</taxon>
        <taxon>Parabacteroides</taxon>
    </lineage>
</organism>
<feature type="domain" description="RagB/SusD" evidence="7">
    <location>
        <begin position="270"/>
        <end position="540"/>
    </location>
</feature>
<dbReference type="RefSeq" id="WP_007655055.1">
    <property type="nucleotide sequence ID" value="NZ_CAJSYT010000014.1"/>
</dbReference>
<dbReference type="InterPro" id="IPR033985">
    <property type="entry name" value="SusD-like_N"/>
</dbReference>
<gene>
    <name evidence="9" type="ORF">GKE01_07895</name>
</gene>
<sequence>MKKIIYLAVSALLSFSSCSDFLDKKPLDSLTEDAVFNDDALLTAYVTACYNAYPNGFDEAMSSSATDESYTRHGDGSSNIVARGEMNPDNVENFDSGRFSNFNYWNTAYEYLRNINTFFAKYEEAQVTEELKSRLYGEMKFIRAFVYSNLIWRFGGVPIITKAYTLEDTDYSITRNTYEECVDFILKDLDEAIEHLPAKMEGENKGRASADACKALKSRLLLYAASPLVNTSNDLKKWELARDAAKAVIDLPGYSLASDYRTLFLEDNDEIIFRRYYTKANANRVNLFNSPNGYGGWGGNCPIQNLVDDYEMKATGKKPAEAGSGYDPANPYEGRDPRFYATVLHNGAMFRGREVETFIPNGQDSEQGAIGSWNCSKTGYYLHKFHDENQVVNESEATTVPWTFFRLAEFYLNYAEAQYYLGNEEECRKAINVVRSREGVEMPPVTASGTELLEKLRNERRIELSFENQRYFDLRRWKIADEYENKNSIGIKIEKDENGNFKYTEITVLERNFLPQHYWLPIPRSEIIKSNYTLEQNPYYN</sequence>
<evidence type="ECO:0000256" key="1">
    <source>
        <dbReference type="ARBA" id="ARBA00004442"/>
    </source>
</evidence>
<evidence type="ECO:0000313" key="9">
    <source>
        <dbReference type="EMBL" id="MRY11388.1"/>
    </source>
</evidence>
<feature type="domain" description="SusD-like N-terminal" evidence="8">
    <location>
        <begin position="20"/>
        <end position="222"/>
    </location>
</feature>
<dbReference type="EMBL" id="WKLP01000009">
    <property type="protein sequence ID" value="MRY11388.1"/>
    <property type="molecule type" value="Genomic_DNA"/>
</dbReference>
<keyword evidence="4" id="KW-0472">Membrane</keyword>
<dbReference type="Pfam" id="PF07980">
    <property type="entry name" value="SusD_RagB"/>
    <property type="match status" value="1"/>
</dbReference>
<evidence type="ECO:0000256" key="3">
    <source>
        <dbReference type="ARBA" id="ARBA00022729"/>
    </source>
</evidence>
<dbReference type="InterPro" id="IPR012944">
    <property type="entry name" value="SusD_RagB_dom"/>
</dbReference>
<evidence type="ECO:0000256" key="4">
    <source>
        <dbReference type="ARBA" id="ARBA00023136"/>
    </source>
</evidence>
<dbReference type="CDD" id="cd08977">
    <property type="entry name" value="SusD"/>
    <property type="match status" value="1"/>
</dbReference>
<feature type="chain" id="PRO_5026275103" evidence="6">
    <location>
        <begin position="20"/>
        <end position="541"/>
    </location>
</feature>
<evidence type="ECO:0000256" key="5">
    <source>
        <dbReference type="ARBA" id="ARBA00023237"/>
    </source>
</evidence>
<evidence type="ECO:0000259" key="7">
    <source>
        <dbReference type="Pfam" id="PF07980"/>
    </source>
</evidence>